<keyword evidence="2" id="KW-1185">Reference proteome</keyword>
<dbReference type="Gene3D" id="3.50.30.50">
    <property type="entry name" value="Putative cyclase"/>
    <property type="match status" value="1"/>
</dbReference>
<comment type="caution">
    <text evidence="1">The sequence shown here is derived from an EMBL/GenBank/DDBJ whole genome shotgun (WGS) entry which is preliminary data.</text>
</comment>
<proteinExistence type="predicted"/>
<name>A0A6M0CQJ4_9FLAO</name>
<dbReference type="RefSeq" id="WP_164032827.1">
    <property type="nucleotide sequence ID" value="NZ_JAABOQ010000005.1"/>
</dbReference>
<sequence length="244" mass="27890">MIADITLRSRKYQIDLLQPIDISIPLRFSKENVTAWNAESPRLKQLLSIENGDPVNFNELTIIPHSHGTHTESLSHVDKSFYSIHDRLKSHFFKTELITVAPEKQGDDFVISKKQLQYHLKNKKPDALVIRTMPNFKDKLTRKYSGENPPYLLENAATFINSQDIKHLLIDLPSVDKEKDGGELSSHKAFWGLPNKPRPEATITEFVYVQNKVEDGSYFLNLQVAPFVNNAAPSKPILYKIIKP</sequence>
<dbReference type="EMBL" id="JAABOQ010000005">
    <property type="protein sequence ID" value="NER18149.1"/>
    <property type="molecule type" value="Genomic_DNA"/>
</dbReference>
<dbReference type="Proteomes" id="UP000474296">
    <property type="component" value="Unassembled WGS sequence"/>
</dbReference>
<dbReference type="GO" id="GO:0019441">
    <property type="term" value="P:L-tryptophan catabolic process to kynurenine"/>
    <property type="evidence" value="ECO:0007669"/>
    <property type="project" value="InterPro"/>
</dbReference>
<gene>
    <name evidence="1" type="ORF">GWK10_13065</name>
</gene>
<accession>A0A6M0CQJ4</accession>
<evidence type="ECO:0000313" key="1">
    <source>
        <dbReference type="EMBL" id="NER18149.1"/>
    </source>
</evidence>
<protein>
    <submittedName>
        <fullName evidence="1">Cyclase family protein</fullName>
    </submittedName>
</protein>
<dbReference type="InterPro" id="IPR037175">
    <property type="entry name" value="KFase_sf"/>
</dbReference>
<reference evidence="1 2" key="1">
    <citation type="submission" date="2020-01" db="EMBL/GenBank/DDBJ databases">
        <title>Spongiivirga citrea KCTC 32990T.</title>
        <authorList>
            <person name="Wang G."/>
        </authorList>
    </citation>
    <scope>NUCLEOTIDE SEQUENCE [LARGE SCALE GENOMIC DNA]</scope>
    <source>
        <strain evidence="1 2">KCTC 32990</strain>
    </source>
</reference>
<dbReference type="Pfam" id="PF04199">
    <property type="entry name" value="Cyclase"/>
    <property type="match status" value="1"/>
</dbReference>
<organism evidence="1 2">
    <name type="scientific">Spongiivirga citrea</name>
    <dbReference type="NCBI Taxonomy" id="1481457"/>
    <lineage>
        <taxon>Bacteria</taxon>
        <taxon>Pseudomonadati</taxon>
        <taxon>Bacteroidota</taxon>
        <taxon>Flavobacteriia</taxon>
        <taxon>Flavobacteriales</taxon>
        <taxon>Flavobacteriaceae</taxon>
        <taxon>Spongiivirga</taxon>
    </lineage>
</organism>
<dbReference type="GO" id="GO:0004061">
    <property type="term" value="F:arylformamidase activity"/>
    <property type="evidence" value="ECO:0007669"/>
    <property type="project" value="InterPro"/>
</dbReference>
<dbReference type="AlphaFoldDB" id="A0A6M0CQJ4"/>
<dbReference type="InterPro" id="IPR007325">
    <property type="entry name" value="KFase/CYL"/>
</dbReference>
<evidence type="ECO:0000313" key="2">
    <source>
        <dbReference type="Proteomes" id="UP000474296"/>
    </source>
</evidence>
<dbReference type="SUPFAM" id="SSF102198">
    <property type="entry name" value="Putative cyclase"/>
    <property type="match status" value="1"/>
</dbReference>